<feature type="transmembrane region" description="Helical" evidence="1">
    <location>
        <begin position="124"/>
        <end position="143"/>
    </location>
</feature>
<protein>
    <submittedName>
        <fullName evidence="2">Uncharacterized protein</fullName>
    </submittedName>
</protein>
<sequence>MKVKKGREKRTEVACANLANLGFWAPSGERKGLRFELRQSQCLPSSPLSYYLPRLYHIPPQPLFTHSSSLTHASIFATTPGEPLALVPPPPPPKYAHRLWDPTTMLSLSLHHPSQAKGFRSTPILACHYALLLFLLLIIHHAAAGDIG</sequence>
<proteinExistence type="predicted"/>
<organism evidence="2 3">
    <name type="scientific">Phaseolus angularis</name>
    <name type="common">Azuki bean</name>
    <name type="synonym">Vigna angularis</name>
    <dbReference type="NCBI Taxonomy" id="3914"/>
    <lineage>
        <taxon>Eukaryota</taxon>
        <taxon>Viridiplantae</taxon>
        <taxon>Streptophyta</taxon>
        <taxon>Embryophyta</taxon>
        <taxon>Tracheophyta</taxon>
        <taxon>Spermatophyta</taxon>
        <taxon>Magnoliopsida</taxon>
        <taxon>eudicotyledons</taxon>
        <taxon>Gunneridae</taxon>
        <taxon>Pentapetalae</taxon>
        <taxon>rosids</taxon>
        <taxon>fabids</taxon>
        <taxon>Fabales</taxon>
        <taxon>Fabaceae</taxon>
        <taxon>Papilionoideae</taxon>
        <taxon>50 kb inversion clade</taxon>
        <taxon>NPAAA clade</taxon>
        <taxon>indigoferoid/millettioid clade</taxon>
        <taxon>Phaseoleae</taxon>
        <taxon>Vigna</taxon>
    </lineage>
</organism>
<dbReference type="EMBL" id="JABFOF010000001">
    <property type="protein sequence ID" value="KAG2408104.1"/>
    <property type="molecule type" value="Genomic_DNA"/>
</dbReference>
<comment type="caution">
    <text evidence="2">The sequence shown here is derived from an EMBL/GenBank/DDBJ whole genome shotgun (WGS) entry which is preliminary data.</text>
</comment>
<evidence type="ECO:0000256" key="1">
    <source>
        <dbReference type="SAM" id="Phobius"/>
    </source>
</evidence>
<evidence type="ECO:0000313" key="2">
    <source>
        <dbReference type="EMBL" id="KAG2408104.1"/>
    </source>
</evidence>
<dbReference type="AlphaFoldDB" id="A0A8T0L828"/>
<name>A0A8T0L828_PHAAN</name>
<dbReference type="Proteomes" id="UP000743370">
    <property type="component" value="Unassembled WGS sequence"/>
</dbReference>
<gene>
    <name evidence="2" type="ORF">HKW66_Vig0029260</name>
</gene>
<reference evidence="2 3" key="1">
    <citation type="submission" date="2020-05" db="EMBL/GenBank/DDBJ databases">
        <title>Vigna angularis (adzuki bean) Var. LongXiaoDou No. 4 denovo assembly.</title>
        <authorList>
            <person name="Xiang H."/>
        </authorList>
    </citation>
    <scope>NUCLEOTIDE SEQUENCE [LARGE SCALE GENOMIC DNA]</scope>
    <source>
        <tissue evidence="2">Leaf</tissue>
    </source>
</reference>
<keyword evidence="1" id="KW-0812">Transmembrane</keyword>
<keyword evidence="1" id="KW-1133">Transmembrane helix</keyword>
<accession>A0A8T0L828</accession>
<keyword evidence="1" id="KW-0472">Membrane</keyword>
<evidence type="ECO:0000313" key="3">
    <source>
        <dbReference type="Proteomes" id="UP000743370"/>
    </source>
</evidence>